<feature type="region of interest" description="Disordered" evidence="1">
    <location>
        <begin position="1"/>
        <end position="92"/>
    </location>
</feature>
<reference evidence="2" key="1">
    <citation type="submission" date="2014-05" db="EMBL/GenBank/DDBJ databases">
        <title>The transcriptome of the halophilic microalga Tetraselmis sp. GSL018 isolated from the Great Salt Lake, Utah.</title>
        <authorList>
            <person name="Jinkerson R.E."/>
            <person name="D'Adamo S."/>
            <person name="Posewitz M.C."/>
        </authorList>
    </citation>
    <scope>NUCLEOTIDE SEQUENCE</scope>
    <source>
        <strain evidence="2">GSL018</strain>
    </source>
</reference>
<feature type="compositionally biased region" description="Acidic residues" evidence="1">
    <location>
        <begin position="7"/>
        <end position="22"/>
    </location>
</feature>
<organism evidence="2">
    <name type="scientific">Tetraselmis sp. GSL018</name>
    <dbReference type="NCBI Taxonomy" id="582737"/>
    <lineage>
        <taxon>Eukaryota</taxon>
        <taxon>Viridiplantae</taxon>
        <taxon>Chlorophyta</taxon>
        <taxon>core chlorophytes</taxon>
        <taxon>Chlorodendrophyceae</taxon>
        <taxon>Chlorodendrales</taxon>
        <taxon>Chlorodendraceae</taxon>
        <taxon>Tetraselmis</taxon>
    </lineage>
</organism>
<evidence type="ECO:0000256" key="1">
    <source>
        <dbReference type="SAM" id="MobiDB-lite"/>
    </source>
</evidence>
<feature type="compositionally biased region" description="Basic residues" evidence="1">
    <location>
        <begin position="81"/>
        <end position="92"/>
    </location>
</feature>
<feature type="region of interest" description="Disordered" evidence="1">
    <location>
        <begin position="122"/>
        <end position="145"/>
    </location>
</feature>
<feature type="compositionally biased region" description="Basic and acidic residues" evidence="1">
    <location>
        <begin position="129"/>
        <end position="145"/>
    </location>
</feature>
<feature type="compositionally biased region" description="Polar residues" evidence="1">
    <location>
        <begin position="46"/>
        <end position="58"/>
    </location>
</feature>
<accession>A0A061QQL0</accession>
<protein>
    <submittedName>
        <fullName evidence="2">Uncharacterized protein</fullName>
    </submittedName>
</protein>
<dbReference type="EMBL" id="GBEZ01023973">
    <property type="protein sequence ID" value="JAC62962.1"/>
    <property type="molecule type" value="Transcribed_RNA"/>
</dbReference>
<proteinExistence type="predicted"/>
<dbReference type="AlphaFoldDB" id="A0A061QQL0"/>
<name>A0A061QQL0_9CHLO</name>
<feature type="non-terminal residue" evidence="2">
    <location>
        <position position="145"/>
    </location>
</feature>
<gene>
    <name evidence="2" type="ORF">TSPGSL018_21839</name>
</gene>
<evidence type="ECO:0000313" key="2">
    <source>
        <dbReference type="EMBL" id="JAC62962.1"/>
    </source>
</evidence>
<sequence>MSTELDSGPDVEDILQGDEELDGNALDDTPDVELADFSERGVEGEASQNPSVSGNTSEASHRKLKGRGPKHGAPALPLAQRLRRVRPVPRKPKPAVVAGVDIYTQDEQEKALQRAKRFGIEEPNLVEYEPLRQREDEEQRKKRAE</sequence>